<name>A0ABY7VVB0_9BACT</name>
<dbReference type="PANTHER" id="PTHR32196">
    <property type="entry name" value="ABC TRANSPORTER PERMEASE PROTEIN YPHD-RELATED-RELATED"/>
    <property type="match status" value="1"/>
</dbReference>
<dbReference type="Pfam" id="PF02653">
    <property type="entry name" value="BPD_transp_2"/>
    <property type="match status" value="1"/>
</dbReference>
<feature type="transmembrane region" description="Helical" evidence="6">
    <location>
        <begin position="239"/>
        <end position="257"/>
    </location>
</feature>
<feature type="transmembrane region" description="Helical" evidence="6">
    <location>
        <begin position="163"/>
        <end position="196"/>
    </location>
</feature>
<comment type="subcellular location">
    <subcellularLocation>
        <location evidence="1">Cell membrane</location>
        <topology evidence="1">Multi-pass membrane protein</topology>
    </subcellularLocation>
</comment>
<keyword evidence="2" id="KW-1003">Cell membrane</keyword>
<keyword evidence="5 6" id="KW-0472">Membrane</keyword>
<gene>
    <name evidence="7" type="ORF">PQO03_17885</name>
</gene>
<feature type="transmembrane region" description="Helical" evidence="6">
    <location>
        <begin position="12"/>
        <end position="30"/>
    </location>
</feature>
<protein>
    <recommendedName>
        <fullName evidence="9">Sugar-transporting ATPase</fullName>
    </recommendedName>
</protein>
<evidence type="ECO:0000256" key="1">
    <source>
        <dbReference type="ARBA" id="ARBA00004651"/>
    </source>
</evidence>
<evidence type="ECO:0000313" key="7">
    <source>
        <dbReference type="EMBL" id="WDE97699.1"/>
    </source>
</evidence>
<feature type="transmembrane region" description="Helical" evidence="6">
    <location>
        <begin position="277"/>
        <end position="294"/>
    </location>
</feature>
<dbReference type="PANTHER" id="PTHR32196:SF72">
    <property type="entry name" value="RIBOSE IMPORT PERMEASE PROTEIN RBSC"/>
    <property type="match status" value="1"/>
</dbReference>
<accession>A0ABY7VVB0</accession>
<feature type="transmembrane region" description="Helical" evidence="6">
    <location>
        <begin position="323"/>
        <end position="343"/>
    </location>
</feature>
<keyword evidence="8" id="KW-1185">Reference proteome</keyword>
<evidence type="ECO:0000256" key="3">
    <source>
        <dbReference type="ARBA" id="ARBA00022692"/>
    </source>
</evidence>
<dbReference type="Proteomes" id="UP001214250">
    <property type="component" value="Chromosome 2"/>
</dbReference>
<evidence type="ECO:0000256" key="4">
    <source>
        <dbReference type="ARBA" id="ARBA00022989"/>
    </source>
</evidence>
<reference evidence="7 8" key="1">
    <citation type="submission" date="2023-02" db="EMBL/GenBank/DDBJ databases">
        <title>Genome sequence of Lentisphaera profundi SAORIC-696.</title>
        <authorList>
            <person name="Kim e."/>
            <person name="Cho J.-C."/>
            <person name="Choi A."/>
            <person name="Kang I."/>
        </authorList>
    </citation>
    <scope>NUCLEOTIDE SEQUENCE [LARGE SCALE GENOMIC DNA]</scope>
    <source>
        <strain evidence="7 8">SAORIC-696</strain>
    </source>
</reference>
<evidence type="ECO:0000256" key="6">
    <source>
        <dbReference type="SAM" id="Phobius"/>
    </source>
</evidence>
<keyword evidence="3 6" id="KW-0812">Transmembrane</keyword>
<evidence type="ECO:0008006" key="9">
    <source>
        <dbReference type="Google" id="ProtNLM"/>
    </source>
</evidence>
<sequence>MKTKLSSFLTDYGMLLVLALLFVIFSLSTFKEQTAEGYGAGTQLAEKTLAAGAKEVVLIVGTSPDDGQVKQGFEEALRDKGVEIHIIATSEPTKAKAGLKDLAATVSQDCLIACSKKTGNWTFFNNVDKFKKSQILTPKNENVSSFLKASNLKTLPDKTAKTAIIAIGMTMIIITAGIDLSVGSLVALATVVATLTLQNGFNNSSSPFMIAVAFVAGISAAGFCGFLSGAMTTAFKIPSFIVTLAMMLIARGLALNLTGNRTIKVGLPDISWLGQNPNPIILMVALYAIAYFVMHKTVLGRQIYAIGGNEEAARLSGVPVKRVLMIVYTISGVMAGIAGVVMASELNSGSGEFGQTWELNVIAAVVVGGTSLMGGQGKIIGTLIGCAIIEVINNGMNLMAISSNTQQIVLGCVILAAIIIDKIKKK</sequence>
<dbReference type="EMBL" id="CP117812">
    <property type="protein sequence ID" value="WDE97699.1"/>
    <property type="molecule type" value="Genomic_DNA"/>
</dbReference>
<feature type="transmembrane region" description="Helical" evidence="6">
    <location>
        <begin position="398"/>
        <end position="420"/>
    </location>
</feature>
<feature type="transmembrane region" description="Helical" evidence="6">
    <location>
        <begin position="208"/>
        <end position="227"/>
    </location>
</feature>
<proteinExistence type="predicted"/>
<organism evidence="7 8">
    <name type="scientific">Lentisphaera profundi</name>
    <dbReference type="NCBI Taxonomy" id="1658616"/>
    <lineage>
        <taxon>Bacteria</taxon>
        <taxon>Pseudomonadati</taxon>
        <taxon>Lentisphaerota</taxon>
        <taxon>Lentisphaeria</taxon>
        <taxon>Lentisphaerales</taxon>
        <taxon>Lentisphaeraceae</taxon>
        <taxon>Lentisphaera</taxon>
    </lineage>
</organism>
<dbReference type="CDD" id="cd06579">
    <property type="entry name" value="TM_PBP1_transp_AraH_like"/>
    <property type="match status" value="1"/>
</dbReference>
<dbReference type="InterPro" id="IPR001851">
    <property type="entry name" value="ABC_transp_permease"/>
</dbReference>
<evidence type="ECO:0000313" key="8">
    <source>
        <dbReference type="Proteomes" id="UP001214250"/>
    </source>
</evidence>
<evidence type="ECO:0000256" key="2">
    <source>
        <dbReference type="ARBA" id="ARBA00022475"/>
    </source>
</evidence>
<dbReference type="RefSeq" id="WP_274152251.1">
    <property type="nucleotide sequence ID" value="NZ_CP117812.1"/>
</dbReference>
<evidence type="ECO:0000256" key="5">
    <source>
        <dbReference type="ARBA" id="ARBA00023136"/>
    </source>
</evidence>
<keyword evidence="4 6" id="KW-1133">Transmembrane helix</keyword>